<dbReference type="SUPFAM" id="SSF53335">
    <property type="entry name" value="S-adenosyl-L-methionine-dependent methyltransferases"/>
    <property type="match status" value="1"/>
</dbReference>
<accession>A0A369UPN5</accession>
<dbReference type="Pfam" id="PF13489">
    <property type="entry name" value="Methyltransf_23"/>
    <property type="match status" value="1"/>
</dbReference>
<dbReference type="GO" id="GO:0032259">
    <property type="term" value="P:methylation"/>
    <property type="evidence" value="ECO:0007669"/>
    <property type="project" value="UniProtKB-KW"/>
</dbReference>
<proteinExistence type="predicted"/>
<keyword evidence="1" id="KW-0489">Methyltransferase</keyword>
<evidence type="ECO:0000313" key="1">
    <source>
        <dbReference type="EMBL" id="RDD82491.1"/>
    </source>
</evidence>
<dbReference type="InterPro" id="IPR029063">
    <property type="entry name" value="SAM-dependent_MTases_sf"/>
</dbReference>
<dbReference type="GO" id="GO:0008168">
    <property type="term" value="F:methyltransferase activity"/>
    <property type="evidence" value="ECO:0007669"/>
    <property type="project" value="UniProtKB-KW"/>
</dbReference>
<protein>
    <submittedName>
        <fullName evidence="1">Methyltransferase domain-containing protein</fullName>
    </submittedName>
</protein>
<dbReference type="OrthoDB" id="9792690at2"/>
<dbReference type="Proteomes" id="UP000253782">
    <property type="component" value="Unassembled WGS sequence"/>
</dbReference>
<sequence>MDHLLCSVCGSRLGEALYRSPGDKSLTSLCRIHPAATAVFVCQNCGHLQTQAMTNVEIYYDTQYDILVGSEEEDQIYEVRDGKPIYRTDHQVNTLLEKLGFEQDVDLLDYGCAKSSTIQALCATPAKVRPHLFDVSKRYIPFWEKFVDSNNWAVNQTKPEWAAQFDVVTSFFSLEHIPTVLETMCDIAGLLKPGGVFYGIVPNVLSNIADFIVVDHCNHFTPTSLKQLLANAGLELQEIDERTHRGAFVIVARKPFSITAITPNISRSDIEHTCTELSLLADFWRGAAARVRAYETDLTDDDKVVIYGAGFYGAFISASLAHPDRVICHLDQNPYLQGKEFNARPILAPDKLPADINTVLVGLNPAHAKAIISDIPALAHRKLDYFYL</sequence>
<evidence type="ECO:0000313" key="2">
    <source>
        <dbReference type="Proteomes" id="UP000253782"/>
    </source>
</evidence>
<gene>
    <name evidence="1" type="ORF">DVJ77_05985</name>
</gene>
<comment type="caution">
    <text evidence="1">The sequence shown here is derived from an EMBL/GenBank/DDBJ whole genome shotgun (WGS) entry which is preliminary data.</text>
</comment>
<keyword evidence="1" id="KW-0808">Transferase</keyword>
<dbReference type="Gene3D" id="3.40.50.150">
    <property type="entry name" value="Vaccinia Virus protein VP39"/>
    <property type="match status" value="1"/>
</dbReference>
<organism evidence="1 2">
    <name type="scientific">Dyella tabacisoli</name>
    <dbReference type="NCBI Taxonomy" id="2282381"/>
    <lineage>
        <taxon>Bacteria</taxon>
        <taxon>Pseudomonadati</taxon>
        <taxon>Pseudomonadota</taxon>
        <taxon>Gammaproteobacteria</taxon>
        <taxon>Lysobacterales</taxon>
        <taxon>Rhodanobacteraceae</taxon>
        <taxon>Dyella</taxon>
    </lineage>
</organism>
<name>A0A369UPN5_9GAMM</name>
<dbReference type="PANTHER" id="PTHR43861">
    <property type="entry name" value="TRANS-ACONITATE 2-METHYLTRANSFERASE-RELATED"/>
    <property type="match status" value="1"/>
</dbReference>
<dbReference type="EMBL" id="QQAH01000005">
    <property type="protein sequence ID" value="RDD82491.1"/>
    <property type="molecule type" value="Genomic_DNA"/>
</dbReference>
<dbReference type="AlphaFoldDB" id="A0A369UPN5"/>
<keyword evidence="2" id="KW-1185">Reference proteome</keyword>
<reference evidence="1 2" key="1">
    <citation type="submission" date="2018-07" db="EMBL/GenBank/DDBJ databases">
        <title>Dyella tabacisoli L4-6T, whole genome shotgun sequence.</title>
        <authorList>
            <person name="Zhou X.-K."/>
            <person name="Li W.-J."/>
            <person name="Duan Y.-Q."/>
        </authorList>
    </citation>
    <scope>NUCLEOTIDE SEQUENCE [LARGE SCALE GENOMIC DNA]</scope>
    <source>
        <strain evidence="1 2">L4-6</strain>
    </source>
</reference>